<evidence type="ECO:0008006" key="3">
    <source>
        <dbReference type="Google" id="ProtNLM"/>
    </source>
</evidence>
<protein>
    <recommendedName>
        <fullName evidence="3">Secreted protein</fullName>
    </recommendedName>
</protein>
<gene>
    <name evidence="1" type="ORF">CFP56_035394</name>
</gene>
<dbReference type="Proteomes" id="UP000237347">
    <property type="component" value="Unassembled WGS sequence"/>
</dbReference>
<evidence type="ECO:0000313" key="1">
    <source>
        <dbReference type="EMBL" id="KAK7823494.1"/>
    </source>
</evidence>
<proteinExistence type="predicted"/>
<dbReference type="EMBL" id="PKMF04000631">
    <property type="protein sequence ID" value="KAK7823494.1"/>
    <property type="molecule type" value="Genomic_DNA"/>
</dbReference>
<sequence length="72" mass="7907">MNSIAQSPWLQLVATMFCSTNSGDSFVLSSPAKTDLLAPTPSLLEWLLSLVEPLKDIKISDCWWTLVVVLKG</sequence>
<dbReference type="AlphaFoldDB" id="A0AAW0J9S1"/>
<reference evidence="1 2" key="1">
    <citation type="journal article" date="2018" name="Sci. Data">
        <title>The draft genome sequence of cork oak.</title>
        <authorList>
            <person name="Ramos A.M."/>
            <person name="Usie A."/>
            <person name="Barbosa P."/>
            <person name="Barros P.M."/>
            <person name="Capote T."/>
            <person name="Chaves I."/>
            <person name="Simoes F."/>
            <person name="Abreu I."/>
            <person name="Carrasquinho I."/>
            <person name="Faro C."/>
            <person name="Guimaraes J.B."/>
            <person name="Mendonca D."/>
            <person name="Nobrega F."/>
            <person name="Rodrigues L."/>
            <person name="Saibo N.J.M."/>
            <person name="Varela M.C."/>
            <person name="Egas C."/>
            <person name="Matos J."/>
            <person name="Miguel C.M."/>
            <person name="Oliveira M.M."/>
            <person name="Ricardo C.P."/>
            <person name="Goncalves S."/>
        </authorList>
    </citation>
    <scope>NUCLEOTIDE SEQUENCE [LARGE SCALE GENOMIC DNA]</scope>
    <source>
        <strain evidence="2">cv. HL8</strain>
    </source>
</reference>
<comment type="caution">
    <text evidence="1">The sequence shown here is derived from an EMBL/GenBank/DDBJ whole genome shotgun (WGS) entry which is preliminary data.</text>
</comment>
<organism evidence="1 2">
    <name type="scientific">Quercus suber</name>
    <name type="common">Cork oak</name>
    <dbReference type="NCBI Taxonomy" id="58331"/>
    <lineage>
        <taxon>Eukaryota</taxon>
        <taxon>Viridiplantae</taxon>
        <taxon>Streptophyta</taxon>
        <taxon>Embryophyta</taxon>
        <taxon>Tracheophyta</taxon>
        <taxon>Spermatophyta</taxon>
        <taxon>Magnoliopsida</taxon>
        <taxon>eudicotyledons</taxon>
        <taxon>Gunneridae</taxon>
        <taxon>Pentapetalae</taxon>
        <taxon>rosids</taxon>
        <taxon>fabids</taxon>
        <taxon>Fagales</taxon>
        <taxon>Fagaceae</taxon>
        <taxon>Quercus</taxon>
    </lineage>
</organism>
<name>A0AAW0J9S1_QUESU</name>
<accession>A0AAW0J9S1</accession>
<keyword evidence="2" id="KW-1185">Reference proteome</keyword>
<evidence type="ECO:0000313" key="2">
    <source>
        <dbReference type="Proteomes" id="UP000237347"/>
    </source>
</evidence>